<gene>
    <name evidence="3" type="ORF">PBOR_18220</name>
</gene>
<accession>A0A089LEY7</accession>
<dbReference type="InterPro" id="IPR013154">
    <property type="entry name" value="ADH-like_N"/>
</dbReference>
<dbReference type="Gene3D" id="3.40.50.720">
    <property type="entry name" value="NAD(P)-binding Rossmann-like Domain"/>
    <property type="match status" value="1"/>
</dbReference>
<dbReference type="SMART" id="SM00829">
    <property type="entry name" value="PKS_ER"/>
    <property type="match status" value="1"/>
</dbReference>
<dbReference type="CDD" id="cd05289">
    <property type="entry name" value="MDR_like_2"/>
    <property type="match status" value="1"/>
</dbReference>
<dbReference type="InterPro" id="IPR002364">
    <property type="entry name" value="Quin_OxRdtase/zeta-crystal_CS"/>
</dbReference>
<dbReference type="PROSITE" id="PS01162">
    <property type="entry name" value="QOR_ZETA_CRYSTAL"/>
    <property type="match status" value="1"/>
</dbReference>
<dbReference type="InterPro" id="IPR020843">
    <property type="entry name" value="ER"/>
</dbReference>
<dbReference type="Pfam" id="PF08240">
    <property type="entry name" value="ADH_N"/>
    <property type="match status" value="1"/>
</dbReference>
<proteinExistence type="predicted"/>
<organism evidence="3 4">
    <name type="scientific">Paenibacillus borealis</name>
    <dbReference type="NCBI Taxonomy" id="160799"/>
    <lineage>
        <taxon>Bacteria</taxon>
        <taxon>Bacillati</taxon>
        <taxon>Bacillota</taxon>
        <taxon>Bacilli</taxon>
        <taxon>Bacillales</taxon>
        <taxon>Paenibacillaceae</taxon>
        <taxon>Paenibacillus</taxon>
    </lineage>
</organism>
<dbReference type="KEGG" id="pbd:PBOR_18220"/>
<dbReference type="GO" id="GO:0008270">
    <property type="term" value="F:zinc ion binding"/>
    <property type="evidence" value="ECO:0007669"/>
    <property type="project" value="InterPro"/>
</dbReference>
<keyword evidence="1" id="KW-0560">Oxidoreductase</keyword>
<dbReference type="HOGENOM" id="CLU_026673_3_3_9"/>
<reference evidence="3" key="1">
    <citation type="submission" date="2014-08" db="EMBL/GenBank/DDBJ databases">
        <title>Comparative genomics of the Paenibacillus odorifer group.</title>
        <authorList>
            <person name="den Bakker H.C."/>
            <person name="Tsai Y.-C.Y.-C."/>
            <person name="Martin N."/>
            <person name="Korlach J."/>
            <person name="Wiedmann M."/>
        </authorList>
    </citation>
    <scope>NUCLEOTIDE SEQUENCE [LARGE SCALE GENOMIC DNA]</scope>
    <source>
        <strain evidence="3">DSM 13188</strain>
    </source>
</reference>
<dbReference type="SUPFAM" id="SSF50129">
    <property type="entry name" value="GroES-like"/>
    <property type="match status" value="1"/>
</dbReference>
<dbReference type="InterPro" id="IPR050700">
    <property type="entry name" value="YIM1/Zinc_Alcohol_DH_Fams"/>
</dbReference>
<dbReference type="InterPro" id="IPR011032">
    <property type="entry name" value="GroES-like_sf"/>
</dbReference>
<evidence type="ECO:0000313" key="3">
    <source>
        <dbReference type="EMBL" id="AIQ58665.1"/>
    </source>
</evidence>
<dbReference type="RefSeq" id="WP_042213795.1">
    <property type="nucleotide sequence ID" value="NZ_CP009285.1"/>
</dbReference>
<evidence type="ECO:0000256" key="1">
    <source>
        <dbReference type="ARBA" id="ARBA00023002"/>
    </source>
</evidence>
<dbReference type="InterPro" id="IPR036291">
    <property type="entry name" value="NAD(P)-bd_dom_sf"/>
</dbReference>
<sequence length="327" mass="35475">MKAIGITGFGIPESFEEYELAVPAIKETQVLVEVYASSINPGDNHLRSGELLQSPVGGQFTIQFPYFLGGDVAGVVRGVGTGVQHFKAGDRVMGMVRGGSYMDQVAADEDTLTMIPDNVSFEEAAAAPTVALTAWQALFEHGKLQPGQRILIHGGAGGVGHAAIQLARHYGAYVIATAREHNHGFVLGLGADEVIDYYSQPDFVTRLSAPVDIVLDTAMLGNKELETGLPGEFGDYSYDILKDGGKYISITSFGIGTYPGVRNIDSLFFRAHPNQADLNEISTHMQEGKLNIHVDHRYPFTTQGLFEAYRTSEKQPRRGKIVISKEI</sequence>
<dbReference type="AlphaFoldDB" id="A0A089LEY7"/>
<dbReference type="GO" id="GO:0016491">
    <property type="term" value="F:oxidoreductase activity"/>
    <property type="evidence" value="ECO:0007669"/>
    <property type="project" value="UniProtKB-KW"/>
</dbReference>
<dbReference type="Proteomes" id="UP000029518">
    <property type="component" value="Chromosome"/>
</dbReference>
<dbReference type="PANTHER" id="PTHR11695:SF294">
    <property type="entry name" value="RETICULON-4-INTERACTING PROTEIN 1, MITOCHONDRIAL"/>
    <property type="match status" value="1"/>
</dbReference>
<dbReference type="PANTHER" id="PTHR11695">
    <property type="entry name" value="ALCOHOL DEHYDROGENASE RELATED"/>
    <property type="match status" value="1"/>
</dbReference>
<dbReference type="Pfam" id="PF13602">
    <property type="entry name" value="ADH_zinc_N_2"/>
    <property type="match status" value="1"/>
</dbReference>
<evidence type="ECO:0000313" key="4">
    <source>
        <dbReference type="Proteomes" id="UP000029518"/>
    </source>
</evidence>
<protein>
    <submittedName>
        <fullName evidence="3">Molecular chaperone GroES</fullName>
    </submittedName>
</protein>
<evidence type="ECO:0000259" key="2">
    <source>
        <dbReference type="SMART" id="SM00829"/>
    </source>
</evidence>
<dbReference type="OrthoDB" id="9792162at2"/>
<keyword evidence="4" id="KW-1185">Reference proteome</keyword>
<dbReference type="EMBL" id="CP009285">
    <property type="protein sequence ID" value="AIQ58665.1"/>
    <property type="molecule type" value="Genomic_DNA"/>
</dbReference>
<name>A0A089LEY7_PAEBO</name>
<dbReference type="SUPFAM" id="SSF51735">
    <property type="entry name" value="NAD(P)-binding Rossmann-fold domains"/>
    <property type="match status" value="1"/>
</dbReference>
<feature type="domain" description="Enoyl reductase (ER)" evidence="2">
    <location>
        <begin position="10"/>
        <end position="323"/>
    </location>
</feature>
<dbReference type="Gene3D" id="3.90.180.10">
    <property type="entry name" value="Medium-chain alcohol dehydrogenases, catalytic domain"/>
    <property type="match status" value="1"/>
</dbReference>